<dbReference type="SUPFAM" id="SSF81296">
    <property type="entry name" value="E set domains"/>
    <property type="match status" value="1"/>
</dbReference>
<dbReference type="Pfam" id="PF18895">
    <property type="entry name" value="T4SS_pilin"/>
    <property type="match status" value="1"/>
</dbReference>
<comment type="caution">
    <text evidence="3">The sequence shown here is derived from an EMBL/GenBank/DDBJ whole genome shotgun (WGS) entry which is preliminary data.</text>
</comment>
<gene>
    <name evidence="3" type="ORF">CVU83_03380</name>
</gene>
<proteinExistence type="predicted"/>
<sequence length="697" mass="72252">MRYLALSILVLGSLAFFRLALAQVDVGMSEIGASVNLTQDDPRTIVARVINIAMSVLGIIAVGLILWGGFVWMTAGGQEEKIDQAKKILRNGVIGLLIILSAWGIVTFILSSLLGATNSSGGSSSCTSGQTLACGCGGGMSCIDGYWGPCLGSDCNSGGGPTSCDSNTLLPGCQAADQICATDSYCDSDSCSCQPKGQLGDSCDADAATPTCDADNNLCGEYLTCGPASCVCEGQPVITAVSPLGGFCEEDANKACISDDDCSQSCDVVTPNGTDGNLITIMGANFGVYNPESSKVLFPGDVPGVSPSVVNPECIDSWTNNQIVVTVPASSVSGPLTVVAADSQSDKTNDDIGPALPDFIANDLVRPGLCLLTPESGRLSDKVNYFGINLYSGGQAYFGDYARNVRGLDSVFANPAGLAGTSTIPNLQKGGMSSFVVSSVNGVPQKSNYVKFVKQEEPNAGPYISHFQPTTGRAGQYVTIHGGGFGGARGESKVYFGDQEASYIFPEACGSSIWKDKQIIVKVPSELSDGNYEIKVDLSGVLVTSQNANPNVFTADSDEALKSSICKISPPRGPVGTAVTLWGEYFGDLGTNGLTIFSRDKGVSGVITSDRGADRLNPNAPPQAVSGPVRVVKNGAWGNDVNFEIGTCSIDADCSGEICCPAGTYKQGRCAPTLASCYINIPRSVFEWGFDTGFGSG</sequence>
<dbReference type="CDD" id="cd00102">
    <property type="entry name" value="IPT"/>
    <property type="match status" value="1"/>
</dbReference>
<feature type="transmembrane region" description="Helical" evidence="1">
    <location>
        <begin position="46"/>
        <end position="72"/>
    </location>
</feature>
<dbReference type="InterPro" id="IPR013783">
    <property type="entry name" value="Ig-like_fold"/>
</dbReference>
<feature type="domain" description="IPT/TIG" evidence="2">
    <location>
        <begin position="462"/>
        <end position="554"/>
    </location>
</feature>
<dbReference type="InterPro" id="IPR002909">
    <property type="entry name" value="IPT_dom"/>
</dbReference>
<accession>A0A2N2DXD1</accession>
<feature type="transmembrane region" description="Helical" evidence="1">
    <location>
        <begin position="93"/>
        <end position="116"/>
    </location>
</feature>
<dbReference type="Gene3D" id="2.60.40.10">
    <property type="entry name" value="Immunoglobulins"/>
    <property type="match status" value="3"/>
</dbReference>
<dbReference type="EMBL" id="PHAH01000055">
    <property type="protein sequence ID" value="PKM87118.1"/>
    <property type="molecule type" value="Genomic_DNA"/>
</dbReference>
<dbReference type="InterPro" id="IPR043993">
    <property type="entry name" value="T4SS_pilin"/>
</dbReference>
<evidence type="ECO:0000313" key="3">
    <source>
        <dbReference type="EMBL" id="PKM87118.1"/>
    </source>
</evidence>
<evidence type="ECO:0000256" key="1">
    <source>
        <dbReference type="SAM" id="Phobius"/>
    </source>
</evidence>
<name>A0A2N2DXD1_9BACT</name>
<evidence type="ECO:0000313" key="4">
    <source>
        <dbReference type="Proteomes" id="UP000233325"/>
    </source>
</evidence>
<keyword evidence="1" id="KW-0472">Membrane</keyword>
<evidence type="ECO:0000259" key="2">
    <source>
        <dbReference type="Pfam" id="PF01833"/>
    </source>
</evidence>
<dbReference type="Pfam" id="PF01833">
    <property type="entry name" value="TIG"/>
    <property type="match status" value="1"/>
</dbReference>
<reference evidence="3 4" key="1">
    <citation type="journal article" date="2017" name="ISME J.">
        <title>Potential for microbial H2 and metal transformations associated with novel bacteria and archaea in deep terrestrial subsurface sediments.</title>
        <authorList>
            <person name="Hernsdorf A.W."/>
            <person name="Amano Y."/>
            <person name="Miyakawa K."/>
            <person name="Ise K."/>
            <person name="Suzuki Y."/>
            <person name="Anantharaman K."/>
            <person name="Probst A."/>
            <person name="Burstein D."/>
            <person name="Thomas B.C."/>
            <person name="Banfield J.F."/>
        </authorList>
    </citation>
    <scope>NUCLEOTIDE SEQUENCE [LARGE SCALE GENOMIC DNA]</scope>
    <source>
        <strain evidence="3">HGW-Falkowbacteria-2</strain>
    </source>
</reference>
<dbReference type="AlphaFoldDB" id="A0A2N2DXD1"/>
<dbReference type="InterPro" id="IPR014756">
    <property type="entry name" value="Ig_E-set"/>
</dbReference>
<protein>
    <recommendedName>
        <fullName evidence="2">IPT/TIG domain-containing protein</fullName>
    </recommendedName>
</protein>
<keyword evidence="1" id="KW-0812">Transmembrane</keyword>
<dbReference type="Proteomes" id="UP000233325">
    <property type="component" value="Unassembled WGS sequence"/>
</dbReference>
<keyword evidence="1" id="KW-1133">Transmembrane helix</keyword>
<organism evidence="3 4">
    <name type="scientific">Candidatus Falkowbacteria bacterium HGW-Falkowbacteria-2</name>
    <dbReference type="NCBI Taxonomy" id="2013769"/>
    <lineage>
        <taxon>Bacteria</taxon>
        <taxon>Candidatus Falkowiibacteriota</taxon>
    </lineage>
</organism>
<feature type="non-terminal residue" evidence="3">
    <location>
        <position position="697"/>
    </location>
</feature>